<accession>A0A421CU24</accession>
<name>A0A421CU24_9EURO</name>
<organism evidence="1 2">
    <name type="scientific">Aspergillus turcosus</name>
    <dbReference type="NCBI Taxonomy" id="1245748"/>
    <lineage>
        <taxon>Eukaryota</taxon>
        <taxon>Fungi</taxon>
        <taxon>Dikarya</taxon>
        <taxon>Ascomycota</taxon>
        <taxon>Pezizomycotina</taxon>
        <taxon>Eurotiomycetes</taxon>
        <taxon>Eurotiomycetidae</taxon>
        <taxon>Eurotiales</taxon>
        <taxon>Aspergillaceae</taxon>
        <taxon>Aspergillus</taxon>
        <taxon>Aspergillus subgen. Fumigati</taxon>
    </lineage>
</organism>
<dbReference type="EMBL" id="NIDN02000328">
    <property type="protein sequence ID" value="RLL93361.1"/>
    <property type="molecule type" value="Genomic_DNA"/>
</dbReference>
<dbReference type="AlphaFoldDB" id="A0A421CU24"/>
<reference evidence="1 2" key="1">
    <citation type="submission" date="2018-08" db="EMBL/GenBank/DDBJ databases">
        <title>Draft genome sequences of two Aspergillus turcosus clinical strains isolated from bronchoalveolar lavage fluid: one azole-susceptible and the other azole-resistant.</title>
        <authorList>
            <person name="Parent-Michaud M."/>
            <person name="Dufresne P.J."/>
            <person name="Fournier E."/>
            <person name="Martineau C."/>
            <person name="Moreira S."/>
            <person name="Perkins V."/>
            <person name="De Repentigny L."/>
            <person name="Dufresne S.F."/>
        </authorList>
    </citation>
    <scope>NUCLEOTIDE SEQUENCE [LARGE SCALE GENOMIC DNA]</scope>
    <source>
        <strain evidence="1">HMR AF 1038</strain>
    </source>
</reference>
<gene>
    <name evidence="1" type="ORF">CFD26_102421</name>
</gene>
<comment type="caution">
    <text evidence="1">The sequence shown here is derived from an EMBL/GenBank/DDBJ whole genome shotgun (WGS) entry which is preliminary data.</text>
</comment>
<proteinExistence type="predicted"/>
<sequence>MKDLFRNGTIVLNEITETNSLPSIEDYEAMFKYIDMPLSWSNRQRHEHEAERHNDQHRHHNGLHLMTDDVKLNHMPPDECMKMEMDLYKLLVERTPAILSSVRCKNKDVYITM</sequence>
<evidence type="ECO:0000313" key="1">
    <source>
        <dbReference type="EMBL" id="RLL93361.1"/>
    </source>
</evidence>
<dbReference type="Proteomes" id="UP000215289">
    <property type="component" value="Unassembled WGS sequence"/>
</dbReference>
<keyword evidence="2" id="KW-1185">Reference proteome</keyword>
<evidence type="ECO:0000313" key="2">
    <source>
        <dbReference type="Proteomes" id="UP000215289"/>
    </source>
</evidence>
<protein>
    <submittedName>
        <fullName evidence="1">Uncharacterized protein</fullName>
    </submittedName>
</protein>